<evidence type="ECO:0000313" key="1">
    <source>
        <dbReference type="EMBL" id="KAA1188998.1"/>
    </source>
</evidence>
<dbReference type="Proteomes" id="UP000323708">
    <property type="component" value="Unassembled WGS sequence"/>
</dbReference>
<sequence length="99" mass="10799">MQAVVDELNRRWRIMFDALSRGEDLPPGPRLRAEGMMEALVLAGAASEAELRAAIAACHRDAFGESLAATFGEDWATLFPFPQIPAIAQRAPVYPSTKD</sequence>
<dbReference type="RefSeq" id="WP_149612760.1">
    <property type="nucleotide sequence ID" value="NZ_VTUX01000009.1"/>
</dbReference>
<protein>
    <submittedName>
        <fullName evidence="1">Uncharacterized protein</fullName>
    </submittedName>
</protein>
<evidence type="ECO:0000313" key="2">
    <source>
        <dbReference type="Proteomes" id="UP000323708"/>
    </source>
</evidence>
<accession>A0A5B0WRC0</accession>
<name>A0A5B0WRC0_9GAMM</name>
<organism evidence="1 2">
    <name type="scientific">Pseudohalioglobus sediminis</name>
    <dbReference type="NCBI Taxonomy" id="2606449"/>
    <lineage>
        <taxon>Bacteria</taxon>
        <taxon>Pseudomonadati</taxon>
        <taxon>Pseudomonadota</taxon>
        <taxon>Gammaproteobacteria</taxon>
        <taxon>Cellvibrionales</taxon>
        <taxon>Halieaceae</taxon>
        <taxon>Pseudohalioglobus</taxon>
    </lineage>
</organism>
<gene>
    <name evidence="1" type="ORF">F0M18_17500</name>
</gene>
<keyword evidence="2" id="KW-1185">Reference proteome</keyword>
<dbReference type="EMBL" id="VTUX01000009">
    <property type="protein sequence ID" value="KAA1188998.1"/>
    <property type="molecule type" value="Genomic_DNA"/>
</dbReference>
<reference evidence="1 2" key="1">
    <citation type="submission" date="2019-09" db="EMBL/GenBank/DDBJ databases">
        <authorList>
            <person name="Chen X.-Y."/>
        </authorList>
    </citation>
    <scope>NUCLEOTIDE SEQUENCE [LARGE SCALE GENOMIC DNA]</scope>
    <source>
        <strain evidence="1 2">NY5</strain>
    </source>
</reference>
<comment type="caution">
    <text evidence="1">The sequence shown here is derived from an EMBL/GenBank/DDBJ whole genome shotgun (WGS) entry which is preliminary data.</text>
</comment>
<dbReference type="AlphaFoldDB" id="A0A5B0WRC0"/>
<proteinExistence type="predicted"/>